<name>A0A1B0BQP3_9MUSC</name>
<proteinExistence type="predicted"/>
<dbReference type="VEuPathDB" id="VectorBase:GPPI037579"/>
<dbReference type="Proteomes" id="UP000092460">
    <property type="component" value="Unassembled WGS sequence"/>
</dbReference>
<accession>A0A1B0BQP3</accession>
<evidence type="ECO:0000313" key="2">
    <source>
        <dbReference type="Proteomes" id="UP000092460"/>
    </source>
</evidence>
<dbReference type="EMBL" id="JXJN01018698">
    <property type="status" value="NOT_ANNOTATED_CDS"/>
    <property type="molecule type" value="Genomic_DNA"/>
</dbReference>
<dbReference type="EnsemblMetazoa" id="GPPI037579-RA">
    <property type="protein sequence ID" value="GPPI037579-PA"/>
    <property type="gene ID" value="GPPI037579"/>
</dbReference>
<evidence type="ECO:0000313" key="1">
    <source>
        <dbReference type="EnsemblMetazoa" id="GPPI037579-PA"/>
    </source>
</evidence>
<organism evidence="1 2">
    <name type="scientific">Glossina palpalis gambiensis</name>
    <dbReference type="NCBI Taxonomy" id="67801"/>
    <lineage>
        <taxon>Eukaryota</taxon>
        <taxon>Metazoa</taxon>
        <taxon>Ecdysozoa</taxon>
        <taxon>Arthropoda</taxon>
        <taxon>Hexapoda</taxon>
        <taxon>Insecta</taxon>
        <taxon>Pterygota</taxon>
        <taxon>Neoptera</taxon>
        <taxon>Endopterygota</taxon>
        <taxon>Diptera</taxon>
        <taxon>Brachycera</taxon>
        <taxon>Muscomorpha</taxon>
        <taxon>Hippoboscoidea</taxon>
        <taxon>Glossinidae</taxon>
        <taxon>Glossina</taxon>
    </lineage>
</organism>
<reference evidence="2" key="1">
    <citation type="submission" date="2015-01" db="EMBL/GenBank/DDBJ databases">
        <authorList>
            <person name="Aksoy S."/>
            <person name="Warren W."/>
            <person name="Wilson R.K."/>
        </authorList>
    </citation>
    <scope>NUCLEOTIDE SEQUENCE [LARGE SCALE GENOMIC DNA]</scope>
    <source>
        <strain evidence="2">IAEA</strain>
    </source>
</reference>
<sequence length="125" mass="14206">MKFLTVLSENIVKTYPEPTLFLSEKRIKKQPAVSLSAGDEFVLVLTSSEFFLKIPLEFLLLRHVSMSHDTIAISKFLLEAIYNFPKTQPLLDVQHASPGQAEIRLVMSEKYLADGGLLKYYLCKL</sequence>
<keyword evidence="2" id="KW-1185">Reference proteome</keyword>
<dbReference type="AlphaFoldDB" id="A0A1B0BQP3"/>
<protein>
    <submittedName>
        <fullName evidence="1">Uncharacterized protein</fullName>
    </submittedName>
</protein>
<reference evidence="1" key="2">
    <citation type="submission" date="2020-05" db="UniProtKB">
        <authorList>
            <consortium name="EnsemblMetazoa"/>
        </authorList>
    </citation>
    <scope>IDENTIFICATION</scope>
    <source>
        <strain evidence="1">IAEA</strain>
    </source>
</reference>